<dbReference type="Proteomes" id="UP000588806">
    <property type="component" value="Unassembled WGS sequence"/>
</dbReference>
<name>A0A7Y3TYN9_9GAMM</name>
<evidence type="ECO:0000313" key="1">
    <source>
        <dbReference type="EMBL" id="NOG32672.1"/>
    </source>
</evidence>
<reference evidence="1 2" key="2">
    <citation type="submission" date="2020-06" db="EMBL/GenBank/DDBJ databases">
        <title>Halomonas songnenensis sp. nov., a moderately halophilic bacterium isolated from saline and alkaline soils.</title>
        <authorList>
            <person name="Jiang J."/>
            <person name="Pan Y."/>
        </authorList>
    </citation>
    <scope>NUCLEOTIDE SEQUENCE [LARGE SCALE GENOMIC DNA]</scope>
    <source>
        <strain evidence="1 2">TBZ9</strain>
    </source>
</reference>
<proteinExistence type="predicted"/>
<dbReference type="EMBL" id="JABFHI010000007">
    <property type="protein sequence ID" value="NOG32672.1"/>
    <property type="molecule type" value="Genomic_DNA"/>
</dbReference>
<gene>
    <name evidence="1" type="ORF">HLB35_14540</name>
</gene>
<dbReference type="AlphaFoldDB" id="A0A7Y3TYN9"/>
<comment type="caution">
    <text evidence="1">The sequence shown here is derived from an EMBL/GenBank/DDBJ whole genome shotgun (WGS) entry which is preliminary data.</text>
</comment>
<accession>A0A7Y3TYN9</accession>
<protein>
    <submittedName>
        <fullName evidence="1">Uncharacterized protein</fullName>
    </submittedName>
</protein>
<evidence type="ECO:0000313" key="2">
    <source>
        <dbReference type="Proteomes" id="UP000588806"/>
    </source>
</evidence>
<keyword evidence="2" id="KW-1185">Reference proteome</keyword>
<dbReference type="RefSeq" id="WP_171703133.1">
    <property type="nucleotide sequence ID" value="NZ_JABFHI010000007.1"/>
</dbReference>
<sequence length="360" mass="37060">MTGIAVSGSKELNITDDASINTGTVLGGFTLNVADGATLDINALGARSVAQISNFTNLRDVELDQLDFTLQDSLANLQAAEEVREAADEYALTNALLDAGTVTVAQAQAAYTAVQGLINGATNSDELEVGDLLTWSINSGAGSIIAAQDQPWITGADTISLTNAQITQVQADVLNALGNVDIGDTDVVSNDTVITVTLEEAVDGQDIEGALPESYAVDATVFAAGAVSVAAAGETFAQVETAIENAVNSEDLVVADLFTWSIEDSASAVLDDVSSPVIVGASRVNVTDDTITLEQYQSLDALDNYQRSGETVEYSFTQALGDAEAGQLVPNYAINTDSASVDAGTVTVSAAKAALASVFF</sequence>
<organism evidence="1 2">
    <name type="scientific">Vreelandella azerica</name>
    <dbReference type="NCBI Taxonomy" id="2732867"/>
    <lineage>
        <taxon>Bacteria</taxon>
        <taxon>Pseudomonadati</taxon>
        <taxon>Pseudomonadota</taxon>
        <taxon>Gammaproteobacteria</taxon>
        <taxon>Oceanospirillales</taxon>
        <taxon>Halomonadaceae</taxon>
        <taxon>Vreelandella</taxon>
    </lineage>
</organism>
<reference evidence="1 2" key="1">
    <citation type="submission" date="2020-05" db="EMBL/GenBank/DDBJ databases">
        <authorList>
            <person name="Ruan W."/>
            <person name="Jeon C.O."/>
            <person name="Chun B.H."/>
        </authorList>
    </citation>
    <scope>NUCLEOTIDE SEQUENCE [LARGE SCALE GENOMIC DNA]</scope>
    <source>
        <strain evidence="1 2">TBZ9</strain>
    </source>
</reference>